<proteinExistence type="predicted"/>
<gene>
    <name evidence="1" type="ORF">EUGRSUZ_G00801</name>
</gene>
<name>A0A059BAC6_EUCGR</name>
<sequence>MVMMLLRDLTSGLLRNQSIKSDQVNRTHSSVFTCEPWWFLILRIGLDYIIKFDAESVTLELFCYPPRNVSYP</sequence>
<protein>
    <submittedName>
        <fullName evidence="1">Uncharacterized protein</fullName>
    </submittedName>
</protein>
<reference evidence="1" key="1">
    <citation type="submission" date="2013-07" db="EMBL/GenBank/DDBJ databases">
        <title>The genome of Eucalyptus grandis.</title>
        <authorList>
            <person name="Schmutz J."/>
            <person name="Hayes R."/>
            <person name="Myburg A."/>
            <person name="Tuskan G."/>
            <person name="Grattapaglia D."/>
            <person name="Rokhsar D.S."/>
        </authorList>
    </citation>
    <scope>NUCLEOTIDE SEQUENCE</scope>
    <source>
        <tissue evidence="1">Leaf extractions</tissue>
    </source>
</reference>
<dbReference type="Gramene" id="KCW63187">
    <property type="protein sequence ID" value="KCW63187"/>
    <property type="gene ID" value="EUGRSUZ_G00801"/>
</dbReference>
<dbReference type="EMBL" id="KK198759">
    <property type="protein sequence ID" value="KCW63187.1"/>
    <property type="molecule type" value="Genomic_DNA"/>
</dbReference>
<evidence type="ECO:0000313" key="1">
    <source>
        <dbReference type="EMBL" id="KCW63187.1"/>
    </source>
</evidence>
<dbReference type="InParanoid" id="A0A059BAC6"/>
<organism evidence="1">
    <name type="scientific">Eucalyptus grandis</name>
    <name type="common">Flooded gum</name>
    <dbReference type="NCBI Taxonomy" id="71139"/>
    <lineage>
        <taxon>Eukaryota</taxon>
        <taxon>Viridiplantae</taxon>
        <taxon>Streptophyta</taxon>
        <taxon>Embryophyta</taxon>
        <taxon>Tracheophyta</taxon>
        <taxon>Spermatophyta</taxon>
        <taxon>Magnoliopsida</taxon>
        <taxon>eudicotyledons</taxon>
        <taxon>Gunneridae</taxon>
        <taxon>Pentapetalae</taxon>
        <taxon>rosids</taxon>
        <taxon>malvids</taxon>
        <taxon>Myrtales</taxon>
        <taxon>Myrtaceae</taxon>
        <taxon>Myrtoideae</taxon>
        <taxon>Eucalypteae</taxon>
        <taxon>Eucalyptus</taxon>
    </lineage>
</organism>
<accession>A0A059BAC6</accession>
<dbReference type="AlphaFoldDB" id="A0A059BAC6"/>